<dbReference type="InterPro" id="IPR032743">
    <property type="entry name" value="FAM47"/>
</dbReference>
<dbReference type="AlphaFoldDB" id="A0A3B4ERA1"/>
<feature type="compositionally biased region" description="Basic and acidic residues" evidence="2">
    <location>
        <begin position="206"/>
        <end position="216"/>
    </location>
</feature>
<dbReference type="RefSeq" id="XP_017546557.2">
    <property type="nucleotide sequence ID" value="XM_017691068.2"/>
</dbReference>
<keyword evidence="4" id="KW-1185">Reference proteome</keyword>
<comment type="similarity">
    <text evidence="1">Belongs to the FAM47 family.</text>
</comment>
<reference evidence="3 4" key="1">
    <citation type="submission" date="2020-10" db="EMBL/GenBank/DDBJ databases">
        <title>Pygocentrus nattereri (red-bellied piranha) genome, fPygNat1, primary haplotype.</title>
        <authorList>
            <person name="Myers G."/>
            <person name="Meyer A."/>
            <person name="Karagic N."/>
            <person name="Pippel M."/>
            <person name="Winkler S."/>
            <person name="Tracey A."/>
            <person name="Wood J."/>
            <person name="Formenti G."/>
            <person name="Howe K."/>
            <person name="Fedrigo O."/>
            <person name="Jarvis E.D."/>
        </authorList>
    </citation>
    <scope>NUCLEOTIDE SEQUENCE [LARGE SCALE GENOMIC DNA]</scope>
</reference>
<reference evidence="3" key="2">
    <citation type="submission" date="2025-08" db="UniProtKB">
        <authorList>
            <consortium name="Ensembl"/>
        </authorList>
    </citation>
    <scope>IDENTIFICATION</scope>
</reference>
<dbReference type="Pfam" id="PF14642">
    <property type="entry name" value="FAM47"/>
    <property type="match status" value="1"/>
</dbReference>
<name>A0A3B4ERA1_PYGNA</name>
<dbReference type="CTD" id="100129583"/>
<feature type="compositionally biased region" description="Basic and acidic residues" evidence="2">
    <location>
        <begin position="176"/>
        <end position="194"/>
    </location>
</feature>
<sequence>MTERKRPIGLGEGAPLHPWYKERLRTKCLKDPVRKQQLSGALDGRGWRFLHPGQDDFRDGYPALRGEPLTQPQRRTGPPVLGLVNRDRLVTSPKKRFTKEQACFSKLNCLGHARRQYVEAVEQKLSAHPLALYPHLTSGLQPELINEILSVLDPEIHVKRESDHSCFGNEEECSEETGRKCEGPTQKPSKEKTTKTSAGTKPLMEGVKDSDSRNPYKWQETKETHAKEDQMVSDKFLHSPSQDEDIKKVTKLFCDWVTSLGGETNSLTESTILSLFFNGYEKKPALMFPIQVLGPNQIPEELHNTVEYATCKDYSHSAQLKVCTPNVKTTYGTWYLDSKTWKKQPANKPLRDPSVSKDLEQGQQLTEKDEQLKQIHGTQAFRQFIISKGLRMPRFISSLFLEEEQENRTTGTDTIASDSVHKGTAML</sequence>
<organism evidence="3 4">
    <name type="scientific">Pygocentrus nattereri</name>
    <name type="common">Red-bellied piranha</name>
    <dbReference type="NCBI Taxonomy" id="42514"/>
    <lineage>
        <taxon>Eukaryota</taxon>
        <taxon>Metazoa</taxon>
        <taxon>Chordata</taxon>
        <taxon>Craniata</taxon>
        <taxon>Vertebrata</taxon>
        <taxon>Euteleostomi</taxon>
        <taxon>Actinopterygii</taxon>
        <taxon>Neopterygii</taxon>
        <taxon>Teleostei</taxon>
        <taxon>Ostariophysi</taxon>
        <taxon>Characiformes</taxon>
        <taxon>Characoidei</taxon>
        <taxon>Pygocentrus</taxon>
    </lineage>
</organism>
<evidence type="ECO:0000256" key="1">
    <source>
        <dbReference type="ARBA" id="ARBA00005277"/>
    </source>
</evidence>
<evidence type="ECO:0000313" key="3">
    <source>
        <dbReference type="Ensembl" id="ENSPNAP00000037681.2"/>
    </source>
</evidence>
<feature type="region of interest" description="Disordered" evidence="2">
    <location>
        <begin position="167"/>
        <end position="216"/>
    </location>
</feature>
<accession>A0A3B4ERA1</accession>
<feature type="compositionally biased region" description="Polar residues" evidence="2">
    <location>
        <begin position="408"/>
        <end position="417"/>
    </location>
</feature>
<dbReference type="GeneTree" id="ENSGT00940000165114"/>
<dbReference type="PANTHER" id="PTHR46449">
    <property type="entry name" value="ZGC:158260"/>
    <property type="match status" value="1"/>
</dbReference>
<dbReference type="OMA" id="RSGCFTK"/>
<evidence type="ECO:0000256" key="2">
    <source>
        <dbReference type="SAM" id="MobiDB-lite"/>
    </source>
</evidence>
<dbReference type="GeneID" id="108423635"/>
<reference evidence="3" key="3">
    <citation type="submission" date="2025-09" db="UniProtKB">
        <authorList>
            <consortium name="Ensembl"/>
        </authorList>
    </citation>
    <scope>IDENTIFICATION</scope>
</reference>
<evidence type="ECO:0008006" key="5">
    <source>
        <dbReference type="Google" id="ProtNLM"/>
    </source>
</evidence>
<evidence type="ECO:0000313" key="4">
    <source>
        <dbReference type="Proteomes" id="UP001501920"/>
    </source>
</evidence>
<feature type="region of interest" description="Disordered" evidence="2">
    <location>
        <begin position="344"/>
        <end position="363"/>
    </location>
</feature>
<dbReference type="Proteomes" id="UP001501920">
    <property type="component" value="Chromosome 20"/>
</dbReference>
<feature type="compositionally biased region" description="Basic and acidic residues" evidence="2">
    <location>
        <begin position="349"/>
        <end position="363"/>
    </location>
</feature>
<proteinExistence type="inferred from homology"/>
<dbReference type="PANTHER" id="PTHR46449:SF5">
    <property type="entry name" value="FAMILY WITH SEQUENCE SIMILARITY 47 MEMBER E"/>
    <property type="match status" value="1"/>
</dbReference>
<protein>
    <recommendedName>
        <fullName evidence="5">Protein FAM47E</fullName>
    </recommendedName>
</protein>
<dbReference type="OrthoDB" id="6755972at2759"/>
<dbReference type="Ensembl" id="ENSPNAT00000034420.2">
    <property type="protein sequence ID" value="ENSPNAP00000037681.2"/>
    <property type="gene ID" value="ENSPNAG00000029640.2"/>
</dbReference>
<dbReference type="GO" id="GO:0045815">
    <property type="term" value="P:transcription initiation-coupled chromatin remodeling"/>
    <property type="evidence" value="ECO:0007669"/>
    <property type="project" value="TreeGrafter"/>
</dbReference>
<dbReference type="GO" id="GO:0000785">
    <property type="term" value="C:chromatin"/>
    <property type="evidence" value="ECO:0007669"/>
    <property type="project" value="TreeGrafter"/>
</dbReference>
<feature type="region of interest" description="Disordered" evidence="2">
    <location>
        <begin position="407"/>
        <end position="427"/>
    </location>
</feature>